<proteinExistence type="predicted"/>
<organism evidence="2 3">
    <name type="scientific">Ajellomyces capsulatus</name>
    <name type="common">Darling's disease fungus</name>
    <name type="synonym">Histoplasma capsulatum</name>
    <dbReference type="NCBI Taxonomy" id="5037"/>
    <lineage>
        <taxon>Eukaryota</taxon>
        <taxon>Fungi</taxon>
        <taxon>Dikarya</taxon>
        <taxon>Ascomycota</taxon>
        <taxon>Pezizomycotina</taxon>
        <taxon>Eurotiomycetes</taxon>
        <taxon>Eurotiomycetidae</taxon>
        <taxon>Onygenales</taxon>
        <taxon>Ajellomycetaceae</taxon>
        <taxon>Histoplasma</taxon>
    </lineage>
</organism>
<evidence type="ECO:0000313" key="2">
    <source>
        <dbReference type="EMBL" id="KAG5300140.1"/>
    </source>
</evidence>
<name>A0A8H8D3B9_AJECA</name>
<dbReference type="AlphaFoldDB" id="A0A8H8D3B9"/>
<dbReference type="EMBL" id="JAEVHI010000002">
    <property type="protein sequence ID" value="KAG5300140.1"/>
    <property type="molecule type" value="Genomic_DNA"/>
</dbReference>
<accession>A0A8H8D3B9</accession>
<comment type="caution">
    <text evidence="2">The sequence shown here is derived from an EMBL/GenBank/DDBJ whole genome shotgun (WGS) entry which is preliminary data.</text>
</comment>
<reference evidence="2 3" key="1">
    <citation type="submission" date="2021-01" db="EMBL/GenBank/DDBJ databases">
        <title>Chromosome-level genome assembly of a human fungal pathogen reveals clustering of transcriptionally co-regulated genes.</title>
        <authorList>
            <person name="Voorhies M."/>
            <person name="Cohen S."/>
            <person name="Shea T.P."/>
            <person name="Petrus S."/>
            <person name="Munoz J.F."/>
            <person name="Poplawski S."/>
            <person name="Goldman W.E."/>
            <person name="Michael T."/>
            <person name="Cuomo C.A."/>
            <person name="Sil A."/>
            <person name="Beyhan S."/>
        </authorList>
    </citation>
    <scope>NUCLEOTIDE SEQUENCE [LARGE SCALE GENOMIC DNA]</scope>
    <source>
        <strain evidence="2 3">G184AR</strain>
    </source>
</reference>
<feature type="region of interest" description="Disordered" evidence="1">
    <location>
        <begin position="1"/>
        <end position="27"/>
    </location>
</feature>
<gene>
    <name evidence="2" type="ORF">I7I52_10682</name>
</gene>
<sequence>MRLAERIASSPPLGSHYSENTQDHDGTPPPIISLYRFLFASARETFSFLRLAPDVKALGFVNARISNLAYKNYLPPYLYGCLLLR</sequence>
<evidence type="ECO:0000313" key="3">
    <source>
        <dbReference type="Proteomes" id="UP000670092"/>
    </source>
</evidence>
<dbReference type="Proteomes" id="UP000670092">
    <property type="component" value="Unassembled WGS sequence"/>
</dbReference>
<dbReference type="OrthoDB" id="10519037at2759"/>
<evidence type="ECO:0000256" key="1">
    <source>
        <dbReference type="SAM" id="MobiDB-lite"/>
    </source>
</evidence>
<dbReference type="VEuPathDB" id="FungiDB:I7I52_10682"/>
<protein>
    <submittedName>
        <fullName evidence="2">Uncharacterized protein</fullName>
    </submittedName>
</protein>